<evidence type="ECO:0000313" key="23">
    <source>
        <dbReference type="Proteomes" id="UP000007305"/>
    </source>
</evidence>
<comment type="similarity">
    <text evidence="3">Belongs to the peroxidase family. Ascorbate peroxidase subfamily.</text>
</comment>
<keyword evidence="5 19" id="KW-0349">Heme</keyword>
<dbReference type="GO" id="GO:0020037">
    <property type="term" value="F:heme binding"/>
    <property type="evidence" value="ECO:0007669"/>
    <property type="project" value="UniProtKB-UniRule"/>
</dbReference>
<comment type="function">
    <text evidence="19">Removal of H(2)O(2), oxidation of toxic reductants, biosynthesis and degradation of lignin, suberization, auxin catabolism, response to environmental stresses such as wounding, pathogen attack and oxidative stress.</text>
</comment>
<dbReference type="GO" id="GO:0042744">
    <property type="term" value="P:hydrogen peroxide catabolic process"/>
    <property type="evidence" value="ECO:0007669"/>
    <property type="project" value="UniProtKB-KW"/>
</dbReference>
<evidence type="ECO:0000256" key="16">
    <source>
        <dbReference type="PIRSR" id="PIRSR600823-3"/>
    </source>
</evidence>
<dbReference type="OrthoDB" id="2113341at2759"/>
<dbReference type="IntAct" id="A0A1D6LYW3">
    <property type="interactions" value="6"/>
</dbReference>
<comment type="cofactor">
    <cofactor evidence="16 19">
        <name>Ca(2+)</name>
        <dbReference type="ChEBI" id="CHEBI:29108"/>
    </cofactor>
    <text evidence="16 19">Binds 2 calcium ions per subunit.</text>
</comment>
<evidence type="ECO:0000256" key="11">
    <source>
        <dbReference type="ARBA" id="ARBA00023180"/>
    </source>
</evidence>
<reference evidence="22" key="3">
    <citation type="submission" date="2019-07" db="EMBL/GenBank/DDBJ databases">
        <authorList>
            <person name="Seetharam A."/>
            <person name="Woodhouse M."/>
            <person name="Cannon E."/>
        </authorList>
    </citation>
    <scope>NUCLEOTIDE SEQUENCE [LARGE SCALE GENOMIC DNA]</scope>
    <source>
        <strain evidence="22">cv. B73</strain>
    </source>
</reference>
<keyword evidence="11" id="KW-0325">Glycoprotein</keyword>
<gene>
    <name evidence="22" type="primary">LOC542505</name>
    <name evidence="21" type="ORF">ZEAMMB73_Zm00001d037547</name>
</gene>
<evidence type="ECO:0000256" key="19">
    <source>
        <dbReference type="RuleBase" id="RU362060"/>
    </source>
</evidence>
<evidence type="ECO:0000256" key="18">
    <source>
        <dbReference type="PIRSR" id="PIRSR600823-5"/>
    </source>
</evidence>
<dbReference type="GeneID" id="542505"/>
<dbReference type="GO" id="GO:0004601">
    <property type="term" value="F:peroxidase activity"/>
    <property type="evidence" value="ECO:0000318"/>
    <property type="project" value="GO_Central"/>
</dbReference>
<evidence type="ECO:0000256" key="5">
    <source>
        <dbReference type="ARBA" id="ARBA00022617"/>
    </source>
</evidence>
<keyword evidence="24" id="KW-1267">Proteomics identification</keyword>
<dbReference type="PROSITE" id="PS00436">
    <property type="entry name" value="PEROXIDASE_2"/>
    <property type="match status" value="1"/>
</dbReference>
<evidence type="ECO:0000256" key="8">
    <source>
        <dbReference type="ARBA" id="ARBA00023002"/>
    </source>
</evidence>
<dbReference type="InterPro" id="IPR002016">
    <property type="entry name" value="Haem_peroxidase"/>
</dbReference>
<reference evidence="23" key="1">
    <citation type="journal article" date="2009" name="Science">
        <title>The B73 maize genome: complexity, diversity, and dynamics.</title>
        <authorList>
            <person name="Schnable P.S."/>
            <person name="Ware D."/>
            <person name="Fulton R.S."/>
            <person name="Stein J.C."/>
            <person name="Wei F."/>
            <person name="Pasternak S."/>
            <person name="Liang C."/>
            <person name="Zhang J."/>
            <person name="Fulton L."/>
            <person name="Graves T.A."/>
            <person name="Minx P."/>
            <person name="Reily A.D."/>
            <person name="Courtney L."/>
            <person name="Kruchowski S.S."/>
            <person name="Tomlinson C."/>
            <person name="Strong C."/>
            <person name="Delehaunty K."/>
            <person name="Fronick C."/>
            <person name="Courtney B."/>
            <person name="Rock S.M."/>
            <person name="Belter E."/>
            <person name="Du F."/>
            <person name="Kim K."/>
            <person name="Abbott R.M."/>
            <person name="Cotton M."/>
            <person name="Levy A."/>
            <person name="Marchetto P."/>
            <person name="Ochoa K."/>
            <person name="Jackson S.M."/>
            <person name="Gillam B."/>
            <person name="Chen W."/>
            <person name="Yan L."/>
            <person name="Higginbotham J."/>
            <person name="Cardenas M."/>
            <person name="Waligorski J."/>
            <person name="Applebaum E."/>
            <person name="Phelps L."/>
            <person name="Falcone J."/>
            <person name="Kanchi K."/>
            <person name="Thane T."/>
            <person name="Scimone A."/>
            <person name="Thane N."/>
            <person name="Henke J."/>
            <person name="Wang T."/>
            <person name="Ruppert J."/>
            <person name="Shah N."/>
            <person name="Rotter K."/>
            <person name="Hodges J."/>
            <person name="Ingenthron E."/>
            <person name="Cordes M."/>
            <person name="Kohlberg S."/>
            <person name="Sgro J."/>
            <person name="Delgado B."/>
            <person name="Mead K."/>
            <person name="Chinwalla A."/>
            <person name="Leonard S."/>
            <person name="Crouse K."/>
            <person name="Collura K."/>
            <person name="Kudrna D."/>
            <person name="Currie J."/>
            <person name="He R."/>
            <person name="Angelova A."/>
            <person name="Rajasekar S."/>
            <person name="Mueller T."/>
            <person name="Lomeli R."/>
            <person name="Scara G."/>
            <person name="Ko A."/>
            <person name="Delaney K."/>
            <person name="Wissotski M."/>
            <person name="Lopez G."/>
            <person name="Campos D."/>
            <person name="Braidotti M."/>
            <person name="Ashley E."/>
            <person name="Golser W."/>
            <person name="Kim H."/>
            <person name="Lee S."/>
            <person name="Lin J."/>
            <person name="Dujmic Z."/>
            <person name="Kim W."/>
            <person name="Talag J."/>
            <person name="Zuccolo A."/>
            <person name="Fan C."/>
            <person name="Sebastian A."/>
            <person name="Kramer M."/>
            <person name="Spiegel L."/>
            <person name="Nascimento L."/>
            <person name="Zutavern T."/>
            <person name="Miller B."/>
            <person name="Ambroise C."/>
            <person name="Muller S."/>
            <person name="Spooner W."/>
            <person name="Narechania A."/>
            <person name="Ren L."/>
            <person name="Wei S."/>
            <person name="Kumari S."/>
            <person name="Faga B."/>
            <person name="Levy M.J."/>
            <person name="McMahan L."/>
            <person name="Van Buren P."/>
            <person name="Vaughn M.W."/>
            <person name="Ying K."/>
            <person name="Yeh C.-T."/>
            <person name="Emrich S.J."/>
            <person name="Jia Y."/>
            <person name="Kalyanaraman A."/>
            <person name="Hsia A.-P."/>
            <person name="Barbazuk W.B."/>
            <person name="Baucom R.S."/>
            <person name="Brutnell T.P."/>
            <person name="Carpita N.C."/>
            <person name="Chaparro C."/>
            <person name="Chia J.-M."/>
            <person name="Deragon J.-M."/>
            <person name="Estill J.C."/>
            <person name="Fu Y."/>
            <person name="Jeddeloh J.A."/>
            <person name="Han Y."/>
            <person name="Lee H."/>
            <person name="Li P."/>
            <person name="Lisch D.R."/>
            <person name="Liu S."/>
            <person name="Liu Z."/>
            <person name="Nagel D.H."/>
            <person name="McCann M.C."/>
            <person name="SanMiguel P."/>
            <person name="Myers A.M."/>
            <person name="Nettleton D."/>
            <person name="Nguyen J."/>
            <person name="Penning B.W."/>
            <person name="Ponnala L."/>
            <person name="Schneider K.L."/>
            <person name="Schwartz D.C."/>
            <person name="Sharma A."/>
            <person name="Soderlund C."/>
            <person name="Springer N.M."/>
            <person name="Sun Q."/>
            <person name="Wang H."/>
            <person name="Waterman M."/>
            <person name="Westerman R."/>
            <person name="Wolfgruber T.K."/>
            <person name="Yang L."/>
            <person name="Yu Y."/>
            <person name="Zhang L."/>
            <person name="Zhou S."/>
            <person name="Zhu Q."/>
            <person name="Bennetzen J.L."/>
            <person name="Dawe R.K."/>
            <person name="Jiang J."/>
            <person name="Jiang N."/>
            <person name="Presting G.G."/>
            <person name="Wessler S.R."/>
            <person name="Aluru S."/>
            <person name="Martienssen R.A."/>
            <person name="Clifton S.W."/>
            <person name="McCombie W.R."/>
            <person name="Wing R.A."/>
            <person name="Wilson R.K."/>
        </authorList>
    </citation>
    <scope>NUCLEOTIDE SEQUENCE [LARGE SCALE GENOMIC DNA]</scope>
    <source>
        <strain evidence="23">cv. B73</strain>
    </source>
</reference>
<keyword evidence="4 19" id="KW-0575">Peroxidase</keyword>
<dbReference type="InterPro" id="IPR000823">
    <property type="entry name" value="Peroxidase_pln"/>
</dbReference>
<feature type="binding site" evidence="16">
    <location>
        <position position="73"/>
    </location>
    <ligand>
        <name>Ca(2+)</name>
        <dbReference type="ChEBI" id="CHEBI:29108"/>
        <label>1</label>
    </ligand>
</feature>
<dbReference type="PRINTS" id="PR00458">
    <property type="entry name" value="PEROXIDASE"/>
</dbReference>
<keyword evidence="19" id="KW-0964">Secreted</keyword>
<dbReference type="PROSITE" id="PS00435">
    <property type="entry name" value="PEROXIDASE_1"/>
    <property type="match status" value="1"/>
</dbReference>
<dbReference type="FunFam" id="1.10.520.10:FF:000001">
    <property type="entry name" value="Peroxidase"/>
    <property type="match status" value="1"/>
</dbReference>
<evidence type="ECO:0000256" key="9">
    <source>
        <dbReference type="ARBA" id="ARBA00023004"/>
    </source>
</evidence>
<dbReference type="eggNOG" id="ENOG502QPX7">
    <property type="taxonomic scope" value="Eukaryota"/>
</dbReference>
<feature type="site" description="Transition state stabilizer" evidence="17">
    <location>
        <position position="63"/>
    </location>
</feature>
<evidence type="ECO:0000256" key="1">
    <source>
        <dbReference type="ARBA" id="ARBA00000189"/>
    </source>
</evidence>
<feature type="disulfide bond" evidence="18">
    <location>
        <begin position="36"/>
        <end position="116"/>
    </location>
</feature>
<dbReference type="PRINTS" id="PR00461">
    <property type="entry name" value="PLPEROXIDASE"/>
</dbReference>
<comment type="subcellular location">
    <subcellularLocation>
        <location evidence="2 19">Secreted</location>
    </subcellularLocation>
</comment>
<feature type="binding site" evidence="16">
    <location>
        <position position="195"/>
    </location>
    <ligand>
        <name>Ca(2+)</name>
        <dbReference type="ChEBI" id="CHEBI:29108"/>
        <label>2</label>
    </ligand>
</feature>
<keyword evidence="13 19" id="KW-0376">Hydrogen peroxide</keyword>
<dbReference type="GO" id="GO:0046872">
    <property type="term" value="F:metal ion binding"/>
    <property type="evidence" value="ECO:0007669"/>
    <property type="project" value="UniProtKB-UniRule"/>
</dbReference>
<keyword evidence="6 16" id="KW-0479">Metal-binding</keyword>
<dbReference type="PROSITE" id="PS50873">
    <property type="entry name" value="PEROXIDASE_4"/>
    <property type="match status" value="1"/>
</dbReference>
<keyword evidence="23" id="KW-1185">Reference proteome</keyword>
<evidence type="ECO:0000256" key="2">
    <source>
        <dbReference type="ARBA" id="ARBA00004613"/>
    </source>
</evidence>
<evidence type="ECO:0000256" key="6">
    <source>
        <dbReference type="ARBA" id="ARBA00022723"/>
    </source>
</evidence>
<dbReference type="GO" id="GO:0006979">
    <property type="term" value="P:response to oxidative stress"/>
    <property type="evidence" value="ECO:0007669"/>
    <property type="project" value="UniProtKB-UniRule"/>
</dbReference>
<comment type="similarity">
    <text evidence="19">Belongs to the peroxidase family. Classical plant (class III) peroxidase subfamily.</text>
</comment>
<feature type="chain" id="PRO_5011125475" description="Peroxidase" evidence="19">
    <location>
        <begin position="25"/>
        <end position="360"/>
    </location>
</feature>
<evidence type="ECO:0000256" key="14">
    <source>
        <dbReference type="PIRSR" id="PIRSR600823-1"/>
    </source>
</evidence>
<dbReference type="Gramene" id="Zm00001eb282410_T001">
    <property type="protein sequence ID" value="Zm00001eb282410_P001"/>
    <property type="gene ID" value="Zm00001eb282410"/>
</dbReference>
<reference evidence="21" key="2">
    <citation type="submission" date="2015-12" db="EMBL/GenBank/DDBJ databases">
        <title>Update maize B73 reference genome by single molecule sequencing technologies.</title>
        <authorList>
            <consortium name="Maize Genome Sequencing Project"/>
            <person name="Ware D."/>
        </authorList>
    </citation>
    <scope>NUCLEOTIDE SEQUENCE</scope>
    <source>
        <tissue evidence="21">Seedling</tissue>
    </source>
</reference>
<proteinExistence type="evidence at protein level"/>
<dbReference type="GO" id="GO:0005576">
    <property type="term" value="C:extracellular region"/>
    <property type="evidence" value="ECO:0007669"/>
    <property type="project" value="UniProtKB-SubCell"/>
</dbReference>
<evidence type="ECO:0000256" key="13">
    <source>
        <dbReference type="ARBA" id="ARBA00023324"/>
    </source>
</evidence>
<dbReference type="CDD" id="cd00693">
    <property type="entry name" value="secretory_peroxidase"/>
    <property type="match status" value="1"/>
</dbReference>
<dbReference type="OMA" id="RCCVRFT"/>
<feature type="binding site" evidence="15">
    <location>
        <position position="164"/>
    </location>
    <ligand>
        <name>substrate</name>
    </ligand>
</feature>
<evidence type="ECO:0000256" key="4">
    <source>
        <dbReference type="ARBA" id="ARBA00022559"/>
    </source>
</evidence>
<comment type="catalytic activity">
    <reaction evidence="1 19">
        <text>2 a phenolic donor + H2O2 = 2 a phenolic radical donor + 2 H2O</text>
        <dbReference type="Rhea" id="RHEA:56136"/>
        <dbReference type="ChEBI" id="CHEBI:15377"/>
        <dbReference type="ChEBI" id="CHEBI:16240"/>
        <dbReference type="ChEBI" id="CHEBI:139520"/>
        <dbReference type="ChEBI" id="CHEBI:139521"/>
        <dbReference type="EC" id="1.11.1.7"/>
    </reaction>
</comment>
<evidence type="ECO:0000256" key="3">
    <source>
        <dbReference type="ARBA" id="ARBA00006873"/>
    </source>
</evidence>
<feature type="binding site" evidence="16">
    <location>
        <position position="89"/>
    </location>
    <ligand>
        <name>Ca(2+)</name>
        <dbReference type="ChEBI" id="CHEBI:29108"/>
        <label>1</label>
    </ligand>
</feature>
<evidence type="ECO:0000256" key="12">
    <source>
        <dbReference type="ARBA" id="ARBA00023283"/>
    </source>
</evidence>
<feature type="binding site" evidence="16">
    <location>
        <position position="71"/>
    </location>
    <ligand>
        <name>Ca(2+)</name>
        <dbReference type="ChEBI" id="CHEBI:29108"/>
        <label>1</label>
    </ligand>
</feature>
<dbReference type="FunFam" id="1.10.420.10:FF:000001">
    <property type="entry name" value="Peroxidase"/>
    <property type="match status" value="1"/>
</dbReference>
<feature type="disulfide bond" evidence="18">
    <location>
        <begin position="201"/>
        <end position="242"/>
    </location>
</feature>
<dbReference type="InterPro" id="IPR019794">
    <property type="entry name" value="Peroxidases_AS"/>
</dbReference>
<dbReference type="AlphaFoldDB" id="A0A1D6LYW3"/>
<evidence type="ECO:0000256" key="15">
    <source>
        <dbReference type="PIRSR" id="PIRSR600823-2"/>
    </source>
</evidence>
<feature type="domain" description="Plant heme peroxidase family profile" evidence="20">
    <location>
        <begin position="26"/>
        <end position="338"/>
    </location>
</feature>
<dbReference type="EnsemblPlants" id="Zm00001eb282410_T001">
    <property type="protein sequence ID" value="Zm00001eb282410_P001"/>
    <property type="gene ID" value="Zm00001eb282410"/>
</dbReference>
<dbReference type="STRING" id="4577.A0A1D6LYW3"/>
<evidence type="ECO:0000256" key="17">
    <source>
        <dbReference type="PIRSR" id="PIRSR600823-4"/>
    </source>
</evidence>
<dbReference type="GO" id="GO:0006950">
    <property type="term" value="P:response to stress"/>
    <property type="evidence" value="ECO:0000318"/>
    <property type="project" value="GO_Central"/>
</dbReference>
<accession>A0A1D6LYW3</accession>
<evidence type="ECO:0000313" key="21">
    <source>
        <dbReference type="EMBL" id="AQK84309.1"/>
    </source>
</evidence>
<dbReference type="Gene3D" id="1.10.520.10">
    <property type="match status" value="1"/>
</dbReference>
<dbReference type="GO" id="GO:0009505">
    <property type="term" value="C:plant-type cell wall"/>
    <property type="evidence" value="ECO:0000318"/>
    <property type="project" value="GO_Central"/>
</dbReference>
<evidence type="ECO:0000313" key="22">
    <source>
        <dbReference type="EnsemblPlants" id="Zm00001eb282410_P001"/>
    </source>
</evidence>
<feature type="active site" description="Proton acceptor" evidence="14">
    <location>
        <position position="67"/>
    </location>
</feature>
<dbReference type="PaxDb" id="4577-GRMZM2G135108_P01"/>
<keyword evidence="9 16" id="KW-0408">Iron</keyword>
<dbReference type="EMBL" id="CM000782">
    <property type="protein sequence ID" value="AQK84309.1"/>
    <property type="molecule type" value="Genomic_DNA"/>
</dbReference>
<feature type="binding site" description="axial binding residue" evidence="16">
    <location>
        <position position="194"/>
    </location>
    <ligand>
        <name>heme b</name>
        <dbReference type="ChEBI" id="CHEBI:60344"/>
    </ligand>
    <ligandPart>
        <name>Fe</name>
        <dbReference type="ChEBI" id="CHEBI:18248"/>
    </ligandPart>
</feature>
<dbReference type="Gene3D" id="1.10.420.10">
    <property type="entry name" value="Peroxidase, domain 2"/>
    <property type="match status" value="1"/>
</dbReference>
<feature type="binding site" evidence="16">
    <location>
        <position position="68"/>
    </location>
    <ligand>
        <name>Ca(2+)</name>
        <dbReference type="ChEBI" id="CHEBI:29108"/>
        <label>1</label>
    </ligand>
</feature>
<evidence type="ECO:0000259" key="20">
    <source>
        <dbReference type="PROSITE" id="PS50873"/>
    </source>
</evidence>
<keyword evidence="7 16" id="KW-0106">Calcium</keyword>
<dbReference type="KEGG" id="zma:542505"/>
<feature type="binding site" evidence="16">
    <location>
        <position position="77"/>
    </location>
    <ligand>
        <name>Ca(2+)</name>
        <dbReference type="ChEBI" id="CHEBI:29108"/>
        <label>1</label>
    </ligand>
</feature>
<dbReference type="InterPro" id="IPR010255">
    <property type="entry name" value="Haem_peroxidase_sf"/>
</dbReference>
<dbReference type="SMR" id="A0A1D6LYW3"/>
<dbReference type="Proteomes" id="UP000007305">
    <property type="component" value="Chromosome 6"/>
</dbReference>
<dbReference type="SUPFAM" id="SSF48113">
    <property type="entry name" value="Heme-dependent peroxidases"/>
    <property type="match status" value="1"/>
</dbReference>
<feature type="disulfide bond" evidence="18">
    <location>
        <begin position="69"/>
        <end position="74"/>
    </location>
</feature>
<feature type="signal peptide" evidence="19">
    <location>
        <begin position="1"/>
        <end position="24"/>
    </location>
</feature>
<dbReference type="GO" id="GO:0140825">
    <property type="term" value="F:lactoperoxidase activity"/>
    <property type="evidence" value="ECO:0007669"/>
    <property type="project" value="UniProtKB-EC"/>
</dbReference>
<sequence length="360" mass="38672">MTTTKRHCLRFTTVLATTLLSATAACLDVGFYDRTCPTAETIVQQTVAAAFRNNSGVAPALIRMHFHDCFVRGCDGSVLIDTVGNLTAEKDAPPNNPSLRFFDVVDRAKASLEAQCPGVVSCADVLAFAARDSVVLSGGLGYQVPAGRRDGRISNDTEALNNLPPPFFNATELADRFASKNLTIEDLVVLSGAHTIGVSHCSGFAGPTDLNGPVDRLYNFSSPDGIDPTLSKAYAFLLKSICPANTSQFFPNTTVFMDLITPERFDNKYYVGLTNNLGLFKSDVALLTNATMKALVDSFVRSEATFRTKFARSMIKMGQIEVLTGTQGEIRRNCRVINPVSATDDVVLARPSGFTGVAAS</sequence>
<feature type="disulfide bond" evidence="18">
    <location>
        <begin position="122"/>
        <end position="334"/>
    </location>
</feature>
<dbReference type="Pfam" id="PF00141">
    <property type="entry name" value="peroxidase"/>
    <property type="match status" value="1"/>
</dbReference>
<dbReference type="PROSITE" id="PS51257">
    <property type="entry name" value="PROKAR_LIPOPROTEIN"/>
    <property type="match status" value="1"/>
</dbReference>
<dbReference type="EC" id="1.11.1.7" evidence="19"/>
<keyword evidence="8 19" id="KW-0560">Oxidoreductase</keyword>
<evidence type="ECO:0007829" key="24">
    <source>
        <dbReference type="PeptideAtlas" id="A0A1D6LYW3"/>
    </source>
</evidence>
<feature type="binding site" evidence="16">
    <location>
        <position position="75"/>
    </location>
    <ligand>
        <name>Ca(2+)</name>
        <dbReference type="ChEBI" id="CHEBI:29108"/>
        <label>1</label>
    </ligand>
</feature>
<dbReference type="InterPro" id="IPR019793">
    <property type="entry name" value="Peroxidases_heam-ligand_BS"/>
</dbReference>
<comment type="cofactor">
    <cofactor evidence="16 19">
        <name>heme b</name>
        <dbReference type="ChEBI" id="CHEBI:60344"/>
    </cofactor>
    <text evidence="16 19">Binds 1 heme b (iron(II)-protoporphyrin IX) group per subunit.</text>
</comment>
<dbReference type="ExpressionAtlas" id="A0A1D6LYW3">
    <property type="expression patterns" value="baseline and differential"/>
</dbReference>
<feature type="binding site" evidence="16">
    <location>
        <position position="258"/>
    </location>
    <ligand>
        <name>Ca(2+)</name>
        <dbReference type="ChEBI" id="CHEBI:29108"/>
        <label>2</label>
    </ligand>
</feature>
<keyword evidence="10 18" id="KW-1015">Disulfide bond</keyword>
<feature type="binding site" evidence="16">
    <location>
        <position position="266"/>
    </location>
    <ligand>
        <name>Ca(2+)</name>
        <dbReference type="ChEBI" id="CHEBI:29108"/>
        <label>2</label>
    </ligand>
</feature>
<dbReference type="RefSeq" id="XP_008649365.1">
    <property type="nucleotide sequence ID" value="XM_008651143.4"/>
</dbReference>
<dbReference type="InterPro" id="IPR033905">
    <property type="entry name" value="Secretory_peroxidase"/>
</dbReference>
<protein>
    <recommendedName>
        <fullName evidence="19">Peroxidase</fullName>
        <ecNumber evidence="19">1.11.1.7</ecNumber>
    </recommendedName>
</protein>
<keyword evidence="12" id="KW-0873">Pyrrolidone carboxylic acid</keyword>
<reference evidence="22" key="4">
    <citation type="submission" date="2021-05" db="UniProtKB">
        <authorList>
            <consortium name="EnsemblPlants"/>
        </authorList>
    </citation>
    <scope>IDENTIFICATION</scope>
    <source>
        <strain evidence="22">cv. B73</strain>
    </source>
</reference>
<name>A0A1D6LYW3_MAIZE</name>
<keyword evidence="19" id="KW-0732">Signal</keyword>
<dbReference type="PANTHER" id="PTHR31235">
    <property type="entry name" value="PEROXIDASE 25-RELATED"/>
    <property type="match status" value="1"/>
</dbReference>
<feature type="binding site" evidence="16">
    <location>
        <position position="261"/>
    </location>
    <ligand>
        <name>Ca(2+)</name>
        <dbReference type="ChEBI" id="CHEBI:29108"/>
        <label>2</label>
    </ligand>
</feature>
<evidence type="ECO:0000256" key="10">
    <source>
        <dbReference type="ARBA" id="ARBA00023157"/>
    </source>
</evidence>
<organism evidence="21">
    <name type="scientific">Zea mays</name>
    <name type="common">Maize</name>
    <dbReference type="NCBI Taxonomy" id="4577"/>
    <lineage>
        <taxon>Eukaryota</taxon>
        <taxon>Viridiplantae</taxon>
        <taxon>Streptophyta</taxon>
        <taxon>Embryophyta</taxon>
        <taxon>Tracheophyta</taxon>
        <taxon>Spermatophyta</taxon>
        <taxon>Magnoliopsida</taxon>
        <taxon>Liliopsida</taxon>
        <taxon>Poales</taxon>
        <taxon>Poaceae</taxon>
        <taxon>PACMAD clade</taxon>
        <taxon>Panicoideae</taxon>
        <taxon>Andropogonodae</taxon>
        <taxon>Andropogoneae</taxon>
        <taxon>Tripsacinae</taxon>
        <taxon>Zea</taxon>
    </lineage>
</organism>
<evidence type="ECO:0000256" key="7">
    <source>
        <dbReference type="ARBA" id="ARBA00022837"/>
    </source>
</evidence>